<proteinExistence type="predicted"/>
<gene>
    <name evidence="7" type="ORF">CVT24_005655</name>
</gene>
<feature type="region of interest" description="Disordered" evidence="5">
    <location>
        <begin position="1"/>
        <end position="76"/>
    </location>
</feature>
<feature type="compositionally biased region" description="Low complexity" evidence="5">
    <location>
        <begin position="44"/>
        <end position="63"/>
    </location>
</feature>
<dbReference type="PANTHER" id="PTHR33572">
    <property type="entry name" value="SPORE DEVELOPMENT REGULATOR VOSA"/>
    <property type="match status" value="1"/>
</dbReference>
<sequence>MEVKRFSSPSPSNGHYLYPRSPTSSSSSSSHPSPASPFNVALFSSSSSNSSTSSYSSPSSQHSTAELSATSPYVPARPHPRIQISSLLADTQTRSYHLEIVQNPHRTAEFGMAYLSRVPLTPPIIARLIVRDPSGNSVVPEAELPFLVAHLSLFSGDGMTSLDTGSYIGQNAAQTPPLLYGHLVATVEQLEDLQGNMGLFFLFSDVSIRTRGRYQLGITLSRISNSNPSGLSNHGTILAQTRTAPFEAVALAEYTAAPPTRLTQSFIRQGARMSTMYQPNRS</sequence>
<keyword evidence="3" id="KW-0804">Transcription</keyword>
<dbReference type="InterPro" id="IPR037525">
    <property type="entry name" value="Velvet_dom"/>
</dbReference>
<dbReference type="InterPro" id="IPR021740">
    <property type="entry name" value="Velvet"/>
</dbReference>
<protein>
    <recommendedName>
        <fullName evidence="6">Velvet domain-containing protein</fullName>
    </recommendedName>
</protein>
<evidence type="ECO:0000256" key="2">
    <source>
        <dbReference type="ARBA" id="ARBA00023015"/>
    </source>
</evidence>
<comment type="subcellular location">
    <subcellularLocation>
        <location evidence="1">Nucleus</location>
    </subcellularLocation>
</comment>
<evidence type="ECO:0000256" key="3">
    <source>
        <dbReference type="ARBA" id="ARBA00023163"/>
    </source>
</evidence>
<comment type="caution">
    <text evidence="7">The sequence shown here is derived from an EMBL/GenBank/DDBJ whole genome shotgun (WGS) entry which is preliminary data.</text>
</comment>
<dbReference type="Proteomes" id="UP000284842">
    <property type="component" value="Unassembled WGS sequence"/>
</dbReference>
<dbReference type="AlphaFoldDB" id="A0A409VDT4"/>
<keyword evidence="4" id="KW-0539">Nucleus</keyword>
<feature type="compositionally biased region" description="Low complexity" evidence="5">
    <location>
        <begin position="19"/>
        <end position="37"/>
    </location>
</feature>
<dbReference type="STRING" id="181874.A0A409VDT4"/>
<dbReference type="Gene3D" id="2.60.40.3960">
    <property type="entry name" value="Velvet domain"/>
    <property type="match status" value="1"/>
</dbReference>
<dbReference type="Pfam" id="PF11754">
    <property type="entry name" value="Velvet"/>
    <property type="match status" value="2"/>
</dbReference>
<accession>A0A409VDT4</accession>
<dbReference type="InterPro" id="IPR038491">
    <property type="entry name" value="Velvet_dom_sf"/>
</dbReference>
<reference evidence="7 8" key="1">
    <citation type="journal article" date="2018" name="Evol. Lett.">
        <title>Horizontal gene cluster transfer increased hallucinogenic mushroom diversity.</title>
        <authorList>
            <person name="Reynolds H.T."/>
            <person name="Vijayakumar V."/>
            <person name="Gluck-Thaler E."/>
            <person name="Korotkin H.B."/>
            <person name="Matheny P.B."/>
            <person name="Slot J.C."/>
        </authorList>
    </citation>
    <scope>NUCLEOTIDE SEQUENCE [LARGE SCALE GENOMIC DNA]</scope>
    <source>
        <strain evidence="7 8">2629</strain>
    </source>
</reference>
<keyword evidence="8" id="KW-1185">Reference proteome</keyword>
<evidence type="ECO:0000313" key="8">
    <source>
        <dbReference type="Proteomes" id="UP000284842"/>
    </source>
</evidence>
<dbReference type="InParanoid" id="A0A409VDT4"/>
<dbReference type="EMBL" id="NHTK01006124">
    <property type="protein sequence ID" value="PPQ63390.1"/>
    <property type="molecule type" value="Genomic_DNA"/>
</dbReference>
<dbReference type="GO" id="GO:0005634">
    <property type="term" value="C:nucleus"/>
    <property type="evidence" value="ECO:0007669"/>
    <property type="project" value="UniProtKB-SubCell"/>
</dbReference>
<feature type="domain" description="Velvet" evidence="6">
    <location>
        <begin position="91"/>
        <end position="276"/>
    </location>
</feature>
<name>A0A409VDT4_9AGAR</name>
<evidence type="ECO:0000313" key="7">
    <source>
        <dbReference type="EMBL" id="PPQ63390.1"/>
    </source>
</evidence>
<evidence type="ECO:0000256" key="5">
    <source>
        <dbReference type="SAM" id="MobiDB-lite"/>
    </source>
</evidence>
<organism evidence="7 8">
    <name type="scientific">Panaeolus cyanescens</name>
    <dbReference type="NCBI Taxonomy" id="181874"/>
    <lineage>
        <taxon>Eukaryota</taxon>
        <taxon>Fungi</taxon>
        <taxon>Dikarya</taxon>
        <taxon>Basidiomycota</taxon>
        <taxon>Agaricomycotina</taxon>
        <taxon>Agaricomycetes</taxon>
        <taxon>Agaricomycetidae</taxon>
        <taxon>Agaricales</taxon>
        <taxon>Agaricineae</taxon>
        <taxon>Galeropsidaceae</taxon>
        <taxon>Panaeolus</taxon>
    </lineage>
</organism>
<evidence type="ECO:0000256" key="1">
    <source>
        <dbReference type="ARBA" id="ARBA00004123"/>
    </source>
</evidence>
<dbReference type="PANTHER" id="PTHR33572:SF15">
    <property type="entry name" value="VELVET DOMAIN-CONTAINING PROTEIN"/>
    <property type="match status" value="1"/>
</dbReference>
<keyword evidence="2" id="KW-0805">Transcription regulation</keyword>
<evidence type="ECO:0000256" key="4">
    <source>
        <dbReference type="ARBA" id="ARBA00023242"/>
    </source>
</evidence>
<evidence type="ECO:0000259" key="6">
    <source>
        <dbReference type="PROSITE" id="PS51821"/>
    </source>
</evidence>
<dbReference type="PROSITE" id="PS51821">
    <property type="entry name" value="VELVET"/>
    <property type="match status" value="1"/>
</dbReference>
<dbReference type="OrthoDB" id="3056235at2759"/>